<reference evidence="2 3" key="1">
    <citation type="submission" date="2021-11" db="EMBL/GenBank/DDBJ databases">
        <authorList>
            <person name="Oh E.-T."/>
            <person name="Kim S.-B."/>
        </authorList>
    </citation>
    <scope>NUCLEOTIDE SEQUENCE [LARGE SCALE GENOMIC DNA]</scope>
    <source>
        <strain evidence="2 3">MMS20-SJTR3</strain>
    </source>
</reference>
<evidence type="ECO:0000313" key="2">
    <source>
        <dbReference type="EMBL" id="MCC8393056.1"/>
    </source>
</evidence>
<feature type="transmembrane region" description="Helical" evidence="1">
    <location>
        <begin position="12"/>
        <end position="29"/>
    </location>
</feature>
<keyword evidence="1" id="KW-1133">Transmembrane helix</keyword>
<evidence type="ECO:0000256" key="1">
    <source>
        <dbReference type="SAM" id="Phobius"/>
    </source>
</evidence>
<organism evidence="2 3">
    <name type="scientific">Paraburkholderia sejongensis</name>
    <dbReference type="NCBI Taxonomy" id="2886946"/>
    <lineage>
        <taxon>Bacteria</taxon>
        <taxon>Pseudomonadati</taxon>
        <taxon>Pseudomonadota</taxon>
        <taxon>Betaproteobacteria</taxon>
        <taxon>Burkholderiales</taxon>
        <taxon>Burkholderiaceae</taxon>
        <taxon>Paraburkholderia</taxon>
    </lineage>
</organism>
<name>A0ABS8JT33_9BURK</name>
<dbReference type="InterPro" id="IPR021741">
    <property type="entry name" value="DUF3311"/>
</dbReference>
<evidence type="ECO:0000313" key="3">
    <source>
        <dbReference type="Proteomes" id="UP001431019"/>
    </source>
</evidence>
<sequence>METPTSAGRSWSWLILLIPYIALLWLPFYNHSYPSLMGFPFFYWYQFLWVPLTSLLIYIVYRGIK</sequence>
<keyword evidence="1" id="KW-0812">Transmembrane</keyword>
<proteinExistence type="predicted"/>
<dbReference type="Proteomes" id="UP001431019">
    <property type="component" value="Unassembled WGS sequence"/>
</dbReference>
<gene>
    <name evidence="2" type="ORF">LJ656_10685</name>
</gene>
<protein>
    <submittedName>
        <fullName evidence="2">DUF3311 domain-containing protein</fullName>
    </submittedName>
</protein>
<feature type="transmembrane region" description="Helical" evidence="1">
    <location>
        <begin position="41"/>
        <end position="61"/>
    </location>
</feature>
<keyword evidence="1" id="KW-0472">Membrane</keyword>
<keyword evidence="3" id="KW-1185">Reference proteome</keyword>
<accession>A0ABS8JT33</accession>
<comment type="caution">
    <text evidence="2">The sequence shown here is derived from an EMBL/GenBank/DDBJ whole genome shotgun (WGS) entry which is preliminary data.</text>
</comment>
<dbReference type="EMBL" id="JAJITD010000004">
    <property type="protein sequence ID" value="MCC8393056.1"/>
    <property type="molecule type" value="Genomic_DNA"/>
</dbReference>
<dbReference type="Pfam" id="PF11755">
    <property type="entry name" value="DUF3311"/>
    <property type="match status" value="1"/>
</dbReference>
<dbReference type="RefSeq" id="WP_230509372.1">
    <property type="nucleotide sequence ID" value="NZ_JAJITD010000004.1"/>
</dbReference>